<sequence length="605" mass="66580">MQRQAGVNLHLLEMGFGVGLVPDGPDEAQEKSREQREANHERRQRWGRATAAVEGGGVEGEEEGETIMSCESDESNPSGVDPPPVDDGIEGNVGGNGPLKKGPWTTAEDAILIEYVTKHGEGNWNAVQKHSGLARCGKSCRLRWANHLRPDLKKGSFTAEEECLIIKLHANMGNKWARMATEDDISHASIHCKYACAFYSCICMLPGRTDNEIKNYWNTRIKRRQRAGLPPDICLKSLNDDLQSEDMSNLPSGNLHHPELKPIHIPRVEFKNFDAQGLLDFPANNWLDISASGLLTQRPNSPYDNKSLFPAVHPSKRFRWSEPVFSGLNAPTCNVFPGGNQYHIDNSTQIGKSSVFSAYDHNPVTYHARASSLPNGSHAVSNGHSSSEPSWAMKLELPSLQTQMGIWGSPSPSSPLPSVDTFNQTPPNEQNSGLLEAVIYDSDAMRNSKSNSAQHTPHDSTMMDDSEFALHELEWEAYEEQNSSLGHSSSSVFSESTPISGNSFDEPFSMGFPVNEEAINGALMPYANNVETRNQLIFSRTDFSVASNCLGTVEHPTKEHELKDAATFLGGDLSRESKTVDAMGTPSTPGYLDHDFGTWNIVPYI</sequence>
<comment type="subcellular location">
    <subcellularLocation>
        <location evidence="1">Nucleus</location>
    </subcellularLocation>
</comment>
<name>A0A8X9A8B7_SALSN</name>
<dbReference type="SMART" id="SM00717">
    <property type="entry name" value="SANT"/>
    <property type="match status" value="2"/>
</dbReference>
<dbReference type="PANTHER" id="PTHR47995:SF18">
    <property type="entry name" value="TRANSCRIPTION FACTOR MYB65"/>
    <property type="match status" value="1"/>
</dbReference>
<feature type="domain" description="Myb-like" evidence="9">
    <location>
        <begin position="96"/>
        <end position="148"/>
    </location>
</feature>
<evidence type="ECO:0000313" key="12">
    <source>
        <dbReference type="Proteomes" id="UP000298416"/>
    </source>
</evidence>
<evidence type="ECO:0000313" key="11">
    <source>
        <dbReference type="EMBL" id="KAG6432732.1"/>
    </source>
</evidence>
<comment type="function">
    <text evidence="7">Transcription factor.</text>
</comment>
<dbReference type="Pfam" id="PF00249">
    <property type="entry name" value="Myb_DNA-binding"/>
    <property type="match status" value="2"/>
</dbReference>
<proteinExistence type="predicted"/>
<dbReference type="Proteomes" id="UP000298416">
    <property type="component" value="Unassembled WGS sequence"/>
</dbReference>
<dbReference type="AlphaFoldDB" id="A0A8X9A8B7"/>
<accession>A0A8X9A8B7</accession>
<evidence type="ECO:0000256" key="2">
    <source>
        <dbReference type="ARBA" id="ARBA00022737"/>
    </source>
</evidence>
<keyword evidence="6" id="KW-0539">Nucleus</keyword>
<evidence type="ECO:0000256" key="8">
    <source>
        <dbReference type="SAM" id="MobiDB-lite"/>
    </source>
</evidence>
<dbReference type="PROSITE" id="PS51294">
    <property type="entry name" value="HTH_MYB"/>
    <property type="match status" value="2"/>
</dbReference>
<dbReference type="InterPro" id="IPR017930">
    <property type="entry name" value="Myb_dom"/>
</dbReference>
<evidence type="ECO:0000256" key="7">
    <source>
        <dbReference type="ARBA" id="ARBA00057804"/>
    </source>
</evidence>
<feature type="region of interest" description="Disordered" evidence="8">
    <location>
        <begin position="20"/>
        <end position="102"/>
    </location>
</feature>
<evidence type="ECO:0000256" key="4">
    <source>
        <dbReference type="ARBA" id="ARBA00023125"/>
    </source>
</evidence>
<evidence type="ECO:0000256" key="1">
    <source>
        <dbReference type="ARBA" id="ARBA00004123"/>
    </source>
</evidence>
<evidence type="ECO:0008006" key="13">
    <source>
        <dbReference type="Google" id="ProtNLM"/>
    </source>
</evidence>
<dbReference type="EMBL" id="PNBA02000002">
    <property type="protein sequence ID" value="KAG6432732.1"/>
    <property type="molecule type" value="Genomic_DNA"/>
</dbReference>
<dbReference type="GO" id="GO:0003677">
    <property type="term" value="F:DNA binding"/>
    <property type="evidence" value="ECO:0007669"/>
    <property type="project" value="UniProtKB-KW"/>
</dbReference>
<keyword evidence="3" id="KW-0805">Transcription regulation</keyword>
<dbReference type="PANTHER" id="PTHR47995">
    <property type="entry name" value="TRANSCRIPTION FACTOR MYB33-RELATED"/>
    <property type="match status" value="1"/>
</dbReference>
<keyword evidence="12" id="KW-1185">Reference proteome</keyword>
<feature type="domain" description="HTH myb-type" evidence="10">
    <location>
        <begin position="153"/>
        <end position="225"/>
    </location>
</feature>
<evidence type="ECO:0000259" key="10">
    <source>
        <dbReference type="PROSITE" id="PS51294"/>
    </source>
</evidence>
<dbReference type="InterPro" id="IPR001005">
    <property type="entry name" value="SANT/Myb"/>
</dbReference>
<evidence type="ECO:0000259" key="9">
    <source>
        <dbReference type="PROSITE" id="PS50090"/>
    </source>
</evidence>
<keyword evidence="4" id="KW-0238">DNA-binding</keyword>
<keyword evidence="5" id="KW-0804">Transcription</keyword>
<evidence type="ECO:0000256" key="5">
    <source>
        <dbReference type="ARBA" id="ARBA00023163"/>
    </source>
</evidence>
<feature type="compositionally biased region" description="Basic and acidic residues" evidence="8">
    <location>
        <begin position="28"/>
        <end position="41"/>
    </location>
</feature>
<comment type="caution">
    <text evidence="11">The sequence shown here is derived from an EMBL/GenBank/DDBJ whole genome shotgun (WGS) entry which is preliminary data.</text>
</comment>
<feature type="domain" description="Myb-like" evidence="9">
    <location>
        <begin position="149"/>
        <end position="221"/>
    </location>
</feature>
<evidence type="ECO:0000256" key="3">
    <source>
        <dbReference type="ARBA" id="ARBA00023015"/>
    </source>
</evidence>
<dbReference type="InterPro" id="IPR009057">
    <property type="entry name" value="Homeodomain-like_sf"/>
</dbReference>
<reference evidence="11" key="2">
    <citation type="submission" date="2020-08" db="EMBL/GenBank/DDBJ databases">
        <title>Plant Genome Project.</title>
        <authorList>
            <person name="Zhang R.-G."/>
        </authorList>
    </citation>
    <scope>NUCLEOTIDE SEQUENCE</scope>
    <source>
        <strain evidence="11">Huo1</strain>
        <tissue evidence="11">Leaf</tissue>
    </source>
</reference>
<reference evidence="11" key="1">
    <citation type="submission" date="2018-01" db="EMBL/GenBank/DDBJ databases">
        <authorList>
            <person name="Mao J.F."/>
        </authorList>
    </citation>
    <scope>NUCLEOTIDE SEQUENCE</scope>
    <source>
        <strain evidence="11">Huo1</strain>
        <tissue evidence="11">Leaf</tissue>
    </source>
</reference>
<keyword evidence="2" id="KW-0677">Repeat</keyword>
<dbReference type="GO" id="GO:0005634">
    <property type="term" value="C:nucleus"/>
    <property type="evidence" value="ECO:0007669"/>
    <property type="project" value="UniProtKB-SubCell"/>
</dbReference>
<dbReference type="FunFam" id="1.10.10.60:FF:000001">
    <property type="entry name" value="MYB-related transcription factor"/>
    <property type="match status" value="1"/>
</dbReference>
<dbReference type="Gene3D" id="1.10.10.60">
    <property type="entry name" value="Homeodomain-like"/>
    <property type="match status" value="2"/>
</dbReference>
<dbReference type="PROSITE" id="PS50090">
    <property type="entry name" value="MYB_LIKE"/>
    <property type="match status" value="2"/>
</dbReference>
<feature type="domain" description="HTH myb-type" evidence="10">
    <location>
        <begin position="96"/>
        <end position="152"/>
    </location>
</feature>
<gene>
    <name evidence="11" type="ORF">SASPL_104318</name>
</gene>
<evidence type="ECO:0000256" key="6">
    <source>
        <dbReference type="ARBA" id="ARBA00023242"/>
    </source>
</evidence>
<dbReference type="SUPFAM" id="SSF46689">
    <property type="entry name" value="Homeodomain-like"/>
    <property type="match status" value="1"/>
</dbReference>
<protein>
    <recommendedName>
        <fullName evidence="13">Myb proto-oncogene protein, plant</fullName>
    </recommendedName>
</protein>
<dbReference type="CDD" id="cd00167">
    <property type="entry name" value="SANT"/>
    <property type="match status" value="2"/>
</dbReference>
<organism evidence="11">
    <name type="scientific">Salvia splendens</name>
    <name type="common">Scarlet sage</name>
    <dbReference type="NCBI Taxonomy" id="180675"/>
    <lineage>
        <taxon>Eukaryota</taxon>
        <taxon>Viridiplantae</taxon>
        <taxon>Streptophyta</taxon>
        <taxon>Embryophyta</taxon>
        <taxon>Tracheophyta</taxon>
        <taxon>Spermatophyta</taxon>
        <taxon>Magnoliopsida</taxon>
        <taxon>eudicotyledons</taxon>
        <taxon>Gunneridae</taxon>
        <taxon>Pentapetalae</taxon>
        <taxon>asterids</taxon>
        <taxon>lamiids</taxon>
        <taxon>Lamiales</taxon>
        <taxon>Lamiaceae</taxon>
        <taxon>Nepetoideae</taxon>
        <taxon>Mentheae</taxon>
        <taxon>Salviinae</taxon>
        <taxon>Salvia</taxon>
        <taxon>Salvia subgen. Calosphace</taxon>
        <taxon>core Calosphace</taxon>
    </lineage>
</organism>